<dbReference type="AlphaFoldDB" id="A0A9W4PCI2"/>
<feature type="transmembrane region" description="Helical" evidence="1">
    <location>
        <begin position="32"/>
        <end position="54"/>
    </location>
</feature>
<dbReference type="Proteomes" id="UP000789326">
    <property type="component" value="Unassembled WGS sequence"/>
</dbReference>
<protein>
    <submittedName>
        <fullName evidence="2">Uncharacterized protein</fullName>
    </submittedName>
</protein>
<dbReference type="EMBL" id="CAKKMG010000002">
    <property type="protein sequence ID" value="CAH0134120.1"/>
    <property type="molecule type" value="Genomic_DNA"/>
</dbReference>
<evidence type="ECO:0000256" key="1">
    <source>
        <dbReference type="SAM" id="Phobius"/>
    </source>
</evidence>
<keyword evidence="1" id="KW-1133">Transmembrane helix</keyword>
<evidence type="ECO:0000313" key="3">
    <source>
        <dbReference type="Proteomes" id="UP000789326"/>
    </source>
</evidence>
<accession>A0A9W4PCI2</accession>
<keyword evidence="1" id="KW-0472">Membrane</keyword>
<sequence length="61" mass="7104">MKVLIGTILLSISLLFWSFSNFDNYYPTREFILVHIIVSIVAIFILLSSLIQYIKNPNEKI</sequence>
<gene>
    <name evidence="2" type="ORF">SRABI133_00308</name>
</gene>
<keyword evidence="1" id="KW-0812">Transmembrane</keyword>
<proteinExistence type="predicted"/>
<evidence type="ECO:0000313" key="2">
    <source>
        <dbReference type="EMBL" id="CAH0134120.1"/>
    </source>
</evidence>
<organism evidence="2 3">
    <name type="scientific">Peribacillus simplex</name>
    <dbReference type="NCBI Taxonomy" id="1478"/>
    <lineage>
        <taxon>Bacteria</taxon>
        <taxon>Bacillati</taxon>
        <taxon>Bacillota</taxon>
        <taxon>Bacilli</taxon>
        <taxon>Bacillales</taxon>
        <taxon>Bacillaceae</taxon>
        <taxon>Peribacillus</taxon>
    </lineage>
</organism>
<reference evidence="2" key="1">
    <citation type="submission" date="2021-11" db="EMBL/GenBank/DDBJ databases">
        <authorList>
            <person name="Bulgarelli D."/>
        </authorList>
    </citation>
    <scope>NUCLEOTIDE SEQUENCE</scope>
    <source>
        <strain evidence="2">Bi133</strain>
    </source>
</reference>
<name>A0A9W4PCI2_9BACI</name>
<comment type="caution">
    <text evidence="2">The sequence shown here is derived from an EMBL/GenBank/DDBJ whole genome shotgun (WGS) entry which is preliminary data.</text>
</comment>